<organism evidence="2 3">
    <name type="scientific">Allorhodopirellula heiligendammensis</name>
    <dbReference type="NCBI Taxonomy" id="2714739"/>
    <lineage>
        <taxon>Bacteria</taxon>
        <taxon>Pseudomonadati</taxon>
        <taxon>Planctomycetota</taxon>
        <taxon>Planctomycetia</taxon>
        <taxon>Pirellulales</taxon>
        <taxon>Pirellulaceae</taxon>
        <taxon>Allorhodopirellula</taxon>
    </lineage>
</organism>
<gene>
    <name evidence="2" type="ORF">Poly21_17640</name>
</gene>
<evidence type="ECO:0000313" key="2">
    <source>
        <dbReference type="EMBL" id="TWU19589.1"/>
    </source>
</evidence>
<feature type="compositionally biased region" description="Low complexity" evidence="1">
    <location>
        <begin position="483"/>
        <end position="513"/>
    </location>
</feature>
<evidence type="ECO:0000313" key="3">
    <source>
        <dbReference type="Proteomes" id="UP000319908"/>
    </source>
</evidence>
<dbReference type="Gene3D" id="1.10.510.10">
    <property type="entry name" value="Transferase(Phosphotransferase) domain 1"/>
    <property type="match status" value="1"/>
</dbReference>
<dbReference type="InterPro" id="IPR011009">
    <property type="entry name" value="Kinase-like_dom_sf"/>
</dbReference>
<name>A0A5C6C9Z8_9BACT</name>
<keyword evidence="3" id="KW-1185">Reference proteome</keyword>
<reference evidence="2 3" key="1">
    <citation type="journal article" date="2020" name="Antonie Van Leeuwenhoek">
        <title>Rhodopirellula heiligendammensis sp. nov., Rhodopirellula pilleata sp. nov., and Rhodopirellula solitaria sp. nov. isolated from natural or artificial marine surfaces in Northern Germany and California, USA, and emended description of the genus Rhodopirellula.</title>
        <authorList>
            <person name="Kallscheuer N."/>
            <person name="Wiegand S."/>
            <person name="Jogler M."/>
            <person name="Boedeker C."/>
            <person name="Peeters S.H."/>
            <person name="Rast P."/>
            <person name="Heuer A."/>
            <person name="Jetten M.S.M."/>
            <person name="Rohde M."/>
            <person name="Jogler C."/>
        </authorList>
    </citation>
    <scope>NUCLEOTIDE SEQUENCE [LARGE SCALE GENOMIC DNA]</scope>
    <source>
        <strain evidence="2 3">Poly21</strain>
    </source>
</reference>
<feature type="region of interest" description="Disordered" evidence="1">
    <location>
        <begin position="381"/>
        <end position="443"/>
    </location>
</feature>
<dbReference type="OrthoDB" id="229095at2"/>
<feature type="compositionally biased region" description="Basic and acidic residues" evidence="1">
    <location>
        <begin position="398"/>
        <end position="409"/>
    </location>
</feature>
<feature type="region of interest" description="Disordered" evidence="1">
    <location>
        <begin position="587"/>
        <end position="617"/>
    </location>
</feature>
<dbReference type="Proteomes" id="UP000319908">
    <property type="component" value="Unassembled WGS sequence"/>
</dbReference>
<dbReference type="RefSeq" id="WP_146406368.1">
    <property type="nucleotide sequence ID" value="NZ_SJPU01000001.1"/>
</dbReference>
<protein>
    <submittedName>
        <fullName evidence="2">Uncharacterized protein</fullName>
    </submittedName>
</protein>
<dbReference type="AlphaFoldDB" id="A0A5C6C9Z8"/>
<evidence type="ECO:0000256" key="1">
    <source>
        <dbReference type="SAM" id="MobiDB-lite"/>
    </source>
</evidence>
<dbReference type="EMBL" id="SJPU01000001">
    <property type="protein sequence ID" value="TWU19589.1"/>
    <property type="molecule type" value="Genomic_DNA"/>
</dbReference>
<accession>A0A5C6C9Z8</accession>
<dbReference type="SUPFAM" id="SSF56112">
    <property type="entry name" value="Protein kinase-like (PK-like)"/>
    <property type="match status" value="1"/>
</dbReference>
<feature type="region of interest" description="Disordered" evidence="1">
    <location>
        <begin position="455"/>
        <end position="542"/>
    </location>
</feature>
<comment type="caution">
    <text evidence="2">The sequence shown here is derived from an EMBL/GenBank/DDBJ whole genome shotgun (WGS) entry which is preliminary data.</text>
</comment>
<feature type="compositionally biased region" description="Polar residues" evidence="1">
    <location>
        <begin position="410"/>
        <end position="427"/>
    </location>
</feature>
<feature type="compositionally biased region" description="Polar residues" evidence="1">
    <location>
        <begin position="462"/>
        <end position="478"/>
    </location>
</feature>
<sequence>MPLPLVDFWKRLLQSGLADASTPRLWAADFAAAHNSAPPSDPLALAKWLVQTGRLKPFQAACLTRPNPQGDVESEQKREFRFPVLRIAPLTQVAEQSLPTLTQWLPVEHDRHPGDSGIVLQLSPSRLTPEDGDRLRWLAAAQHPGLPNHELIVLAGAPLGSYFTTLPLDTSLDAIGVFATVPPGESLAEHCTRGPDSRWTAPRIVPLIKTLCGAMGQLESGRLAFPPMPSPDRIWIPHDAKSPGILWIDPADFLSGDALDCSQTITSHDSRLLYTAPEAIAAEGSPSSSWASQSIYALGCLAYRLRFGQHAFAAAKDEQIRSRQLRFEPPELSEAVSQGAAGDPLLRVLAYALAKDPQSRFASFDAFTQALAATQTLAASVPAGESSVPAGESSVPAEEQRSPPDRIHNESSSAAKQAAEPSQQPADQLSAEAGGRDDQGIASKSPAPVIAATTATPAVQKDQATNPISHSSGKTTAVPSRLSAAASPTVSPSATAARPTAEPTSSAESASDAGVADQSSGKAPSGKTPRPLVPERHPRRPSRRRTAWLILGSMWIPIILLVVALALQDPDAPRPVAKRVRPPIPAVIPSVTGRRPAPQQPRPAIPPARSQTKASDNESIEIVSDDRMLWAPPSALLATDPASSIDAADEDRLRATMLLPPGPAALTTFHLPNLNATGLRDAFAPELSTLWTQLQNRLAVPLDDVRLLALAWFPGRDGVPEIAMAVHLKSPRTLDELTQGWEASLAVVPGGAKIYAGDDPDGDAYYPHFVASGQSSDGSADGDSAARRVDAFAIGSIARMTQVAEVEGAPVLLPRQLEELWQASRPTDAIAMLSSPYFLIADSRAWVNQTAPTLLDWIRATLTPECGGLLVRVAAAPQEYSSSESTTTPRGSYIELRLAAAPGKNPATLKSKVLARIDEAAVAAEDFLVSGEVDPSWRLLAARLPSMWMFTGEQVRSAAIKREVIFNAYLPPMALPQLALGTLLAANTTTTIATASDVSPMQKLTIEEMLERPMSVSFGQESLQFAIDTIINEFAADLPEGNQAPAVEIIGGDLQKMGITQNQQVRNFNKSDLPLRTVLTDLMLGANPDRTATGPADPKQALIWVVVGEGDDAEIKVTTREAAQGTYELPKEFQLAP</sequence>
<proteinExistence type="predicted"/>